<gene>
    <name evidence="2" type="ORF">XA3_06580</name>
</gene>
<dbReference type="Gene3D" id="2.40.33.40">
    <property type="entry name" value="Phosphotransferase system, glucitol/sorbitol-specific IIA component"/>
    <property type="match status" value="1"/>
</dbReference>
<protein>
    <submittedName>
        <fullName evidence="2">PTS sorbitol transporter subunit IIA</fullName>
    </submittedName>
</protein>
<sequence length="130" mass="14353">MINSDGKKAEKTIFSTQVKEIGTDAKEFKEIKMMILFGDEAPDALRSSCYIIDLKPVAKEIEKDMILKIDDNSYPITAVGNEVQRNLTNLGHIAISFTGASSAELPGTLYVEDHDYPEVLVGSRVSICQK</sequence>
<dbReference type="EMBL" id="AP026802">
    <property type="protein sequence ID" value="BDR58217.1"/>
    <property type="molecule type" value="Genomic_DNA"/>
</dbReference>
<dbReference type="Proteomes" id="UP001321861">
    <property type="component" value="Chromosome"/>
</dbReference>
<evidence type="ECO:0000256" key="1">
    <source>
        <dbReference type="PROSITE-ProRule" id="PRU00420"/>
    </source>
</evidence>
<name>A0AAU9DBM8_9LACO</name>
<dbReference type="SUPFAM" id="SSF141530">
    <property type="entry name" value="PTSIIA/GutA-like"/>
    <property type="match status" value="1"/>
</dbReference>
<reference evidence="2 3" key="1">
    <citation type="journal article" date="2023" name="Microbiol. Spectr.">
        <title>Symbiosis of Carpenter Bees with Uncharacterized Lactic Acid Bacteria Showing NAD Auxotrophy.</title>
        <authorList>
            <person name="Kawasaki S."/>
            <person name="Ozawa K."/>
            <person name="Mori T."/>
            <person name="Yamamoto A."/>
            <person name="Ito M."/>
            <person name="Ohkuma M."/>
            <person name="Sakamoto M."/>
            <person name="Matsutani M."/>
        </authorList>
    </citation>
    <scope>NUCLEOTIDE SEQUENCE [LARGE SCALE GENOMIC DNA]</scope>
    <source>
        <strain evidence="2 3">XA3</strain>
    </source>
</reference>
<evidence type="ECO:0000313" key="3">
    <source>
        <dbReference type="Proteomes" id="UP001321861"/>
    </source>
</evidence>
<dbReference type="GO" id="GO:0005737">
    <property type="term" value="C:cytoplasm"/>
    <property type="evidence" value="ECO:0007669"/>
    <property type="project" value="InterPro"/>
</dbReference>
<dbReference type="KEGG" id="xap:XA3_06580"/>
<dbReference type="GO" id="GO:0008982">
    <property type="term" value="F:protein-N(PI)-phosphohistidine-sugar phosphotransferase activity"/>
    <property type="evidence" value="ECO:0007669"/>
    <property type="project" value="InterPro"/>
</dbReference>
<keyword evidence="3" id="KW-1185">Reference proteome</keyword>
<dbReference type="InterPro" id="IPR036665">
    <property type="entry name" value="PTS_IIA_glucitol/sorbitol_sf"/>
</dbReference>
<dbReference type="PANTHER" id="PTHR40398:SF1">
    <property type="entry name" value="PTS SYSTEM GLUCITOL_SORBITOL-SPECIFIC EIIA COMPONENT"/>
    <property type="match status" value="1"/>
</dbReference>
<dbReference type="InterPro" id="IPR004716">
    <property type="entry name" value="PTS_IIA_glucitol/sorbitol-sp"/>
</dbReference>
<dbReference type="PROSITE" id="PS51097">
    <property type="entry name" value="PTS_EIIA_TYPE_5"/>
    <property type="match status" value="1"/>
</dbReference>
<evidence type="ECO:0000313" key="2">
    <source>
        <dbReference type="EMBL" id="BDR58217.1"/>
    </source>
</evidence>
<dbReference type="GO" id="GO:0016301">
    <property type="term" value="F:kinase activity"/>
    <property type="evidence" value="ECO:0007669"/>
    <property type="project" value="TreeGrafter"/>
</dbReference>
<comment type="caution">
    <text evidence="1">Lacks conserved residue(s) required for the propagation of feature annotation.</text>
</comment>
<proteinExistence type="predicted"/>
<dbReference type="AlphaFoldDB" id="A0AAU9DBM8"/>
<organism evidence="2 3">
    <name type="scientific">Xylocopilactobacillus apicola</name>
    <dbReference type="NCBI Taxonomy" id="2932184"/>
    <lineage>
        <taxon>Bacteria</taxon>
        <taxon>Bacillati</taxon>
        <taxon>Bacillota</taxon>
        <taxon>Bacilli</taxon>
        <taxon>Lactobacillales</taxon>
        <taxon>Lactobacillaceae</taxon>
        <taxon>Xylocopilactobacillus</taxon>
    </lineage>
</organism>
<dbReference type="Pfam" id="PF03829">
    <property type="entry name" value="PTSIIA_gutA"/>
    <property type="match status" value="1"/>
</dbReference>
<dbReference type="RefSeq" id="WP_317636133.1">
    <property type="nucleotide sequence ID" value="NZ_AP026802.1"/>
</dbReference>
<dbReference type="GO" id="GO:0009401">
    <property type="term" value="P:phosphoenolpyruvate-dependent sugar phosphotransferase system"/>
    <property type="evidence" value="ECO:0007669"/>
    <property type="project" value="InterPro"/>
</dbReference>
<accession>A0AAU9DBM8</accession>
<dbReference type="PANTHER" id="PTHR40398">
    <property type="entry name" value="PTS SYSTEM GLUCITOL/SORBITOL-SPECIFIC EIIA COMPONENT"/>
    <property type="match status" value="1"/>
</dbReference>